<dbReference type="CDD" id="cd00405">
    <property type="entry name" value="PRAI"/>
    <property type="match status" value="1"/>
</dbReference>
<proteinExistence type="inferred from homology"/>
<evidence type="ECO:0000256" key="3">
    <source>
        <dbReference type="ARBA" id="ARBA00012572"/>
    </source>
</evidence>
<dbReference type="NCBIfam" id="NF002295">
    <property type="entry name" value="PRK01222.1-1"/>
    <property type="match status" value="1"/>
</dbReference>
<dbReference type="EMBL" id="FOSK01000001">
    <property type="protein sequence ID" value="SFJ93078.1"/>
    <property type="molecule type" value="Genomic_DNA"/>
</dbReference>
<evidence type="ECO:0000256" key="5">
    <source>
        <dbReference type="ARBA" id="ARBA00022605"/>
    </source>
</evidence>
<organism evidence="11 12">
    <name type="scientific">Pseudovibrio ascidiaceicola</name>
    <dbReference type="NCBI Taxonomy" id="285279"/>
    <lineage>
        <taxon>Bacteria</taxon>
        <taxon>Pseudomonadati</taxon>
        <taxon>Pseudomonadota</taxon>
        <taxon>Alphaproteobacteria</taxon>
        <taxon>Hyphomicrobiales</taxon>
        <taxon>Stappiaceae</taxon>
        <taxon>Pseudovibrio</taxon>
    </lineage>
</organism>
<evidence type="ECO:0000259" key="10">
    <source>
        <dbReference type="Pfam" id="PF00697"/>
    </source>
</evidence>
<dbReference type="Proteomes" id="UP000199598">
    <property type="component" value="Unassembled WGS sequence"/>
</dbReference>
<keyword evidence="8 9" id="KW-0413">Isomerase</keyword>
<dbReference type="InterPro" id="IPR011060">
    <property type="entry name" value="RibuloseP-bd_barrel"/>
</dbReference>
<dbReference type="Gene3D" id="3.20.20.70">
    <property type="entry name" value="Aldolase class I"/>
    <property type="match status" value="1"/>
</dbReference>
<evidence type="ECO:0000313" key="11">
    <source>
        <dbReference type="EMBL" id="SFJ93078.1"/>
    </source>
</evidence>
<name>A0A1I3VCM8_9HYPH</name>
<comment type="catalytic activity">
    <reaction evidence="1 9">
        <text>N-(5-phospho-beta-D-ribosyl)anthranilate = 1-(2-carboxyphenylamino)-1-deoxy-D-ribulose 5-phosphate</text>
        <dbReference type="Rhea" id="RHEA:21540"/>
        <dbReference type="ChEBI" id="CHEBI:18277"/>
        <dbReference type="ChEBI" id="CHEBI:58613"/>
        <dbReference type="EC" id="5.3.1.24"/>
    </reaction>
</comment>
<comment type="similarity">
    <text evidence="9">Belongs to the TrpF family.</text>
</comment>
<evidence type="ECO:0000256" key="4">
    <source>
        <dbReference type="ARBA" id="ARBA00022272"/>
    </source>
</evidence>
<dbReference type="EC" id="5.3.1.24" evidence="3 9"/>
<dbReference type="InterPro" id="IPR013785">
    <property type="entry name" value="Aldolase_TIM"/>
</dbReference>
<gene>
    <name evidence="9" type="primary">trpF</name>
    <name evidence="11" type="ORF">SAMN04488518_101322</name>
</gene>
<evidence type="ECO:0000256" key="2">
    <source>
        <dbReference type="ARBA" id="ARBA00004664"/>
    </source>
</evidence>
<accession>A0A1I3VCM8</accession>
<evidence type="ECO:0000256" key="6">
    <source>
        <dbReference type="ARBA" id="ARBA00022822"/>
    </source>
</evidence>
<dbReference type="Pfam" id="PF00697">
    <property type="entry name" value="PRAI"/>
    <property type="match status" value="1"/>
</dbReference>
<dbReference type="SUPFAM" id="SSF51366">
    <property type="entry name" value="Ribulose-phoshate binding barrel"/>
    <property type="match status" value="1"/>
</dbReference>
<comment type="caution">
    <text evidence="11">The sequence shown here is derived from an EMBL/GenBank/DDBJ whole genome shotgun (WGS) entry which is preliminary data.</text>
</comment>
<evidence type="ECO:0000256" key="8">
    <source>
        <dbReference type="ARBA" id="ARBA00023235"/>
    </source>
</evidence>
<comment type="pathway">
    <text evidence="2 9">Amino-acid biosynthesis; L-tryptophan biosynthesis; L-tryptophan from chorismate: step 3/5.</text>
</comment>
<keyword evidence="6 9" id="KW-0822">Tryptophan biosynthesis</keyword>
<evidence type="ECO:0000313" key="12">
    <source>
        <dbReference type="Proteomes" id="UP000199598"/>
    </source>
</evidence>
<protein>
    <recommendedName>
        <fullName evidence="4 9">N-(5'-phosphoribosyl)anthranilate isomerase</fullName>
        <shortName evidence="9">PRAI</shortName>
        <ecNumber evidence="3 9">5.3.1.24</ecNumber>
    </recommendedName>
</protein>
<dbReference type="InterPro" id="IPR001240">
    <property type="entry name" value="PRAI_dom"/>
</dbReference>
<sequence length="238" mass="25578">MTNPDNFGLTVILVLLEHGANMVSSAMIKICGISTKETADAVTKEQVDMIGFVFFPKSPRYVPMAKAKELADHVRGKTQIVALTVNMDDAGLKEIVDTIAPDVLQLHGSESPERCAEIREIFGLPVMKACGISSAEDVEALAPYVPHVDRFLLDAKPPKNSDIPGGNGVSFDWKLLQGLELGKPIMLSGGLSPENVREALAISGVSDVDVSSGVEREKGVKDIELIEAFVHEVRSVAE</sequence>
<keyword evidence="7 9" id="KW-0057">Aromatic amino acid biosynthesis</keyword>
<dbReference type="PANTHER" id="PTHR42894:SF1">
    <property type="entry name" value="N-(5'-PHOSPHORIBOSYL)ANTHRANILATE ISOMERASE"/>
    <property type="match status" value="1"/>
</dbReference>
<dbReference type="PANTHER" id="PTHR42894">
    <property type="entry name" value="N-(5'-PHOSPHORIBOSYL)ANTHRANILATE ISOMERASE"/>
    <property type="match status" value="1"/>
</dbReference>
<dbReference type="RefSeq" id="WP_063294643.1">
    <property type="nucleotide sequence ID" value="NZ_FOSK01000001.1"/>
</dbReference>
<dbReference type="HAMAP" id="MF_00135">
    <property type="entry name" value="PRAI"/>
    <property type="match status" value="1"/>
</dbReference>
<dbReference type="GO" id="GO:0016853">
    <property type="term" value="F:isomerase activity"/>
    <property type="evidence" value="ECO:0007669"/>
    <property type="project" value="UniProtKB-KW"/>
</dbReference>
<evidence type="ECO:0000256" key="7">
    <source>
        <dbReference type="ARBA" id="ARBA00023141"/>
    </source>
</evidence>
<keyword evidence="5 9" id="KW-0028">Amino-acid biosynthesis</keyword>
<evidence type="ECO:0000256" key="1">
    <source>
        <dbReference type="ARBA" id="ARBA00001164"/>
    </source>
</evidence>
<reference evidence="11 12" key="1">
    <citation type="submission" date="2016-10" db="EMBL/GenBank/DDBJ databases">
        <authorList>
            <person name="Varghese N."/>
            <person name="Submissions S."/>
        </authorList>
    </citation>
    <scope>NUCLEOTIDE SEQUENCE [LARGE SCALE GENOMIC DNA]</scope>
    <source>
        <strain evidence="11 12">DSM 16392</strain>
    </source>
</reference>
<evidence type="ECO:0000256" key="9">
    <source>
        <dbReference type="HAMAP-Rule" id="MF_00135"/>
    </source>
</evidence>
<feature type="domain" description="N-(5'phosphoribosyl) anthranilate isomerase (PRAI)" evidence="10">
    <location>
        <begin position="28"/>
        <end position="231"/>
    </location>
</feature>
<dbReference type="InterPro" id="IPR044643">
    <property type="entry name" value="TrpF_fam"/>
</dbReference>
<keyword evidence="12" id="KW-1185">Reference proteome</keyword>